<dbReference type="RefSeq" id="WP_110998573.1">
    <property type="nucleotide sequence ID" value="NZ_QKTW01000014.1"/>
</dbReference>
<dbReference type="OrthoDB" id="1141916at2"/>
<evidence type="ECO:0000313" key="2">
    <source>
        <dbReference type="EMBL" id="PZF73294.1"/>
    </source>
</evidence>
<dbReference type="NCBIfam" id="TIGR03523">
    <property type="entry name" value="GldN"/>
    <property type="match status" value="1"/>
</dbReference>
<dbReference type="Pfam" id="PF19841">
    <property type="entry name" value="GldN"/>
    <property type="match status" value="1"/>
</dbReference>
<feature type="signal peptide" evidence="1">
    <location>
        <begin position="1"/>
        <end position="24"/>
    </location>
</feature>
<sequence>MKILHTYKIAASVALACMSSVSFAQSPNITDQAQTQMSAADAVNTAWKPSLVKDGVYDQAPHISNPIMWQPIREADVMYKKRVWREIDIREKQNQAFRYPGDENTGGGYFIEILLDAVKKGKIKAYSTFDDRFTTAMSKQEVMDQLTGKDDSTLVTDVVTGAQTVQITHKDFNPDLIIKYRIKEDWIFDRNQGRMVVRIIGIAPIVAKIDPTTGEPRGQSPLFWIYYPEARQALAQYEVFNPDNDVQRLTWDDFFENRFFSSYIIKASNGFDEYISNQYPGMESLYEAQRINDQIFNKEHDMWVY</sequence>
<organism evidence="2 3">
    <name type="scientific">Taibaiella soli</name>
    <dbReference type="NCBI Taxonomy" id="1649169"/>
    <lineage>
        <taxon>Bacteria</taxon>
        <taxon>Pseudomonadati</taxon>
        <taxon>Bacteroidota</taxon>
        <taxon>Chitinophagia</taxon>
        <taxon>Chitinophagales</taxon>
        <taxon>Chitinophagaceae</taxon>
        <taxon>Taibaiella</taxon>
    </lineage>
</organism>
<dbReference type="AlphaFoldDB" id="A0A2W2AZ48"/>
<accession>A0A2W2AZ48</accession>
<keyword evidence="3" id="KW-1185">Reference proteome</keyword>
<feature type="chain" id="PRO_5015870216" evidence="1">
    <location>
        <begin position="25"/>
        <end position="305"/>
    </location>
</feature>
<evidence type="ECO:0000313" key="3">
    <source>
        <dbReference type="Proteomes" id="UP000248745"/>
    </source>
</evidence>
<dbReference type="InterPro" id="IPR019847">
    <property type="entry name" value="Gliding_motility_assoc_GldN"/>
</dbReference>
<name>A0A2W2AZ48_9BACT</name>
<dbReference type="EMBL" id="QKTW01000014">
    <property type="protein sequence ID" value="PZF73294.1"/>
    <property type="molecule type" value="Genomic_DNA"/>
</dbReference>
<keyword evidence="1" id="KW-0732">Signal</keyword>
<comment type="caution">
    <text evidence="2">The sequence shown here is derived from an EMBL/GenBank/DDBJ whole genome shotgun (WGS) entry which is preliminary data.</text>
</comment>
<protein>
    <submittedName>
        <fullName evidence="2">Gliding motility protein GldN</fullName>
    </submittedName>
</protein>
<proteinExistence type="predicted"/>
<gene>
    <name evidence="2" type="ORF">DN068_08990</name>
</gene>
<evidence type="ECO:0000256" key="1">
    <source>
        <dbReference type="SAM" id="SignalP"/>
    </source>
</evidence>
<dbReference type="Proteomes" id="UP000248745">
    <property type="component" value="Unassembled WGS sequence"/>
</dbReference>
<reference evidence="2 3" key="1">
    <citation type="submission" date="2018-06" db="EMBL/GenBank/DDBJ databases">
        <title>Mucibacter soli gen. nov., sp. nov., a new member of the family Chitinophagaceae producing mucin.</title>
        <authorList>
            <person name="Kim M.-K."/>
            <person name="Park S."/>
            <person name="Kim T.-S."/>
            <person name="Joung Y."/>
            <person name="Han J.-H."/>
            <person name="Kim S.B."/>
        </authorList>
    </citation>
    <scope>NUCLEOTIDE SEQUENCE [LARGE SCALE GENOMIC DNA]</scope>
    <source>
        <strain evidence="2 3">R1-15</strain>
    </source>
</reference>